<proteinExistence type="predicted"/>
<dbReference type="Proteomes" id="UP000001955">
    <property type="component" value="Chromosome"/>
</dbReference>
<dbReference type="KEGG" id="ebt:EBL_c23610"/>
<name>I2BA96_SHIBC</name>
<dbReference type="RefSeq" id="WP_002440296.1">
    <property type="nucleotide sequence ID" value="NC_017910.1"/>
</dbReference>
<evidence type="ECO:0000313" key="1">
    <source>
        <dbReference type="EMBL" id="AFJ47450.1"/>
    </source>
</evidence>
<dbReference type="HOGENOM" id="CLU_137928_1_0_6"/>
<dbReference type="PANTHER" id="PTHR36849:SF1">
    <property type="entry name" value="CYTOPLASMIC PROTEIN"/>
    <property type="match status" value="1"/>
</dbReference>
<accession>K6VDM9</accession>
<sequence length="118" mass="13601">MISCKRVYEAPDEQDGYRVLVDKLWPRGLKKAALPYDEWCKALTPESQLRQEYHQGVIDFAGFSALYRQQLAGNPELDRLARISQQQPLTLLYAAKDTRQNHARVLADMIAERVPVQE</sequence>
<accession>I2BA96</accession>
<keyword evidence="2" id="KW-1185">Reference proteome</keyword>
<dbReference type="OrthoDB" id="9790745at2"/>
<dbReference type="eggNOG" id="COG3189">
    <property type="taxonomic scope" value="Bacteria"/>
</dbReference>
<dbReference type="Pfam" id="PF22752">
    <property type="entry name" value="DUF488-N3i"/>
    <property type="match status" value="1"/>
</dbReference>
<dbReference type="PATRIC" id="fig|630626.3.peg.2283"/>
<reference evidence="1 2" key="1">
    <citation type="journal article" date="2012" name="J. Bacteriol.">
        <title>Complete genome sequence of the B12-producing Shimwellia blattae strain DSM 4481, isolated from a cockroach.</title>
        <authorList>
            <person name="Brzuszkiewicz E."/>
            <person name="Waschkowitz T."/>
            <person name="Wiezer A."/>
            <person name="Daniel R."/>
        </authorList>
    </citation>
    <scope>NUCLEOTIDE SEQUENCE [LARGE SCALE GENOMIC DNA]</scope>
    <source>
        <strain evidence="2">ATCC 29907 / DSM 4481 / JCM 1650 / NBRC 105725 / CDC 9005-74</strain>
    </source>
</reference>
<evidence type="ECO:0000313" key="2">
    <source>
        <dbReference type="Proteomes" id="UP000001955"/>
    </source>
</evidence>
<dbReference type="InterPro" id="IPR052552">
    <property type="entry name" value="YeaO-like"/>
</dbReference>
<dbReference type="STRING" id="630626.EBL_c23610"/>
<dbReference type="PANTHER" id="PTHR36849">
    <property type="entry name" value="CYTOPLASMIC PROTEIN-RELATED"/>
    <property type="match status" value="1"/>
</dbReference>
<organism evidence="1 2">
    <name type="scientific">Shimwellia blattae (strain ATCC 29907 / DSM 4481 / JCM 1650 / NBRC 105725 / CDC 9005-74)</name>
    <name type="common">Escherichia blattae</name>
    <dbReference type="NCBI Taxonomy" id="630626"/>
    <lineage>
        <taxon>Bacteria</taxon>
        <taxon>Pseudomonadati</taxon>
        <taxon>Pseudomonadota</taxon>
        <taxon>Gammaproteobacteria</taxon>
        <taxon>Enterobacterales</taxon>
        <taxon>Enterobacteriaceae</taxon>
        <taxon>Shimwellia</taxon>
    </lineage>
</organism>
<gene>
    <name evidence="1" type="primary">yeaO</name>
    <name evidence="1" type="ordered locus">EBL_c23610</name>
</gene>
<protein>
    <submittedName>
        <fullName evidence="1">Putative cytoplasmic protein</fullName>
    </submittedName>
</protein>
<dbReference type="AlphaFoldDB" id="I2BA96"/>
<dbReference type="EMBL" id="CP001560">
    <property type="protein sequence ID" value="AFJ47450.1"/>
    <property type="molecule type" value="Genomic_DNA"/>
</dbReference>